<accession>A0AAV0N051</accession>
<evidence type="ECO:0000313" key="3">
    <source>
        <dbReference type="Proteomes" id="UP001154282"/>
    </source>
</evidence>
<proteinExistence type="predicted"/>
<keyword evidence="3" id="KW-1185">Reference proteome</keyword>
<protein>
    <submittedName>
        <fullName evidence="2">Uncharacterized protein</fullName>
    </submittedName>
</protein>
<dbReference type="Pfam" id="PF07795">
    <property type="entry name" value="DUF1635"/>
    <property type="match status" value="1"/>
</dbReference>
<feature type="coiled-coil region" evidence="1">
    <location>
        <begin position="19"/>
        <end position="60"/>
    </location>
</feature>
<comment type="caution">
    <text evidence="2">The sequence shown here is derived from an EMBL/GenBank/DDBJ whole genome shotgun (WGS) entry which is preliminary data.</text>
</comment>
<reference evidence="2" key="1">
    <citation type="submission" date="2022-08" db="EMBL/GenBank/DDBJ databases">
        <authorList>
            <person name="Gutierrez-Valencia J."/>
        </authorList>
    </citation>
    <scope>NUCLEOTIDE SEQUENCE</scope>
</reference>
<dbReference type="PANTHER" id="PTHR33431">
    <property type="entry name" value="ENABLED-LIKE PROTEIN (DUF1635)"/>
    <property type="match status" value="1"/>
</dbReference>
<dbReference type="InterPro" id="IPR012862">
    <property type="entry name" value="DUF1635"/>
</dbReference>
<organism evidence="2 3">
    <name type="scientific">Linum tenue</name>
    <dbReference type="NCBI Taxonomy" id="586396"/>
    <lineage>
        <taxon>Eukaryota</taxon>
        <taxon>Viridiplantae</taxon>
        <taxon>Streptophyta</taxon>
        <taxon>Embryophyta</taxon>
        <taxon>Tracheophyta</taxon>
        <taxon>Spermatophyta</taxon>
        <taxon>Magnoliopsida</taxon>
        <taxon>eudicotyledons</taxon>
        <taxon>Gunneridae</taxon>
        <taxon>Pentapetalae</taxon>
        <taxon>rosids</taxon>
        <taxon>fabids</taxon>
        <taxon>Malpighiales</taxon>
        <taxon>Linaceae</taxon>
        <taxon>Linum</taxon>
    </lineage>
</organism>
<gene>
    <name evidence="2" type="ORF">LITE_LOCUS31020</name>
</gene>
<dbReference type="Proteomes" id="UP001154282">
    <property type="component" value="Unassembled WGS sequence"/>
</dbReference>
<sequence length="243" mass="26552">MDEVKQSLLYKTLELESFKSEANAKLSKCREEMTQLIDLLKLAYQERDDAKAQLQKLLHKIIPSEMNPILQPDSPIVVQGKANSSITESNSLSETYNPQYSHSSSPVDSFFHDAAVSPVVAVKIDPIDAVIDELVKGKALPQQGRLLQTVMEAGPLLNTLLVAGPLPRWRNPPKLQTFKIPPVSIKGCDGSSKIQAVPLLQQKMTLLGSQTCSASMVNFASSGWSLSAGGVGQIQPGKRQRFQ</sequence>
<evidence type="ECO:0000256" key="1">
    <source>
        <dbReference type="SAM" id="Coils"/>
    </source>
</evidence>
<dbReference type="PANTHER" id="PTHR33431:SF12">
    <property type="entry name" value="HIGH MOBILITY GROUP BOX PROTEIN, PUTATIVE (DUF1635)-RELATED"/>
    <property type="match status" value="1"/>
</dbReference>
<keyword evidence="1" id="KW-0175">Coiled coil</keyword>
<dbReference type="AlphaFoldDB" id="A0AAV0N051"/>
<dbReference type="EMBL" id="CAMGYJ010000007">
    <property type="protein sequence ID" value="CAI0451868.1"/>
    <property type="molecule type" value="Genomic_DNA"/>
</dbReference>
<evidence type="ECO:0000313" key="2">
    <source>
        <dbReference type="EMBL" id="CAI0451868.1"/>
    </source>
</evidence>
<name>A0AAV0N051_9ROSI</name>